<dbReference type="Proteomes" id="UP000774804">
    <property type="component" value="Unassembled WGS sequence"/>
</dbReference>
<sequence>MPIYTAFPKKKSPEQKSRVVVVVRGVDQVIADEDAGELEEKAAPSPSLLAENNTDEMEEKAETDPKAHEQGHEVMEDIAEENEPECEPEPVSPPLEEHPEPTRNGESSGGDSSQDAESDADDWTRRPPWNTLDTADAYMIGQLPDQCSAAANESMATDEEPSGQEIVAVDAGNGMDVCMVPETLTGCQRSPLQA</sequence>
<dbReference type="VEuPathDB" id="FungiDB:PC110_g14221"/>
<evidence type="ECO:0000256" key="1">
    <source>
        <dbReference type="SAM" id="MobiDB-lite"/>
    </source>
</evidence>
<gene>
    <name evidence="2" type="ORF">PC115_g12267</name>
</gene>
<reference evidence="2" key="1">
    <citation type="submission" date="2018-10" db="EMBL/GenBank/DDBJ databases">
        <title>Effector identification in a new, highly contiguous assembly of the strawberry crown rot pathogen Phytophthora cactorum.</title>
        <authorList>
            <person name="Armitage A.D."/>
            <person name="Nellist C.F."/>
            <person name="Bates H."/>
            <person name="Vickerstaff R.J."/>
            <person name="Harrison R.J."/>
        </authorList>
    </citation>
    <scope>NUCLEOTIDE SEQUENCE</scope>
    <source>
        <strain evidence="2">4032</strain>
    </source>
</reference>
<evidence type="ECO:0000313" key="2">
    <source>
        <dbReference type="EMBL" id="KAG2912687.1"/>
    </source>
</evidence>
<feature type="compositionally biased region" description="Acidic residues" evidence="1">
    <location>
        <begin position="76"/>
        <end position="88"/>
    </location>
</feature>
<proteinExistence type="predicted"/>
<feature type="compositionally biased region" description="Basic and acidic residues" evidence="1">
    <location>
        <begin position="60"/>
        <end position="75"/>
    </location>
</feature>
<dbReference type="AlphaFoldDB" id="A0A8T1C1B8"/>
<evidence type="ECO:0000313" key="3">
    <source>
        <dbReference type="Proteomes" id="UP000774804"/>
    </source>
</evidence>
<feature type="region of interest" description="Disordered" evidence="1">
    <location>
        <begin position="29"/>
        <end position="131"/>
    </location>
</feature>
<comment type="caution">
    <text evidence="2">The sequence shown here is derived from an EMBL/GenBank/DDBJ whole genome shotgun (WGS) entry which is preliminary data.</text>
</comment>
<organism evidence="2 3">
    <name type="scientific">Phytophthora cactorum</name>
    <dbReference type="NCBI Taxonomy" id="29920"/>
    <lineage>
        <taxon>Eukaryota</taxon>
        <taxon>Sar</taxon>
        <taxon>Stramenopiles</taxon>
        <taxon>Oomycota</taxon>
        <taxon>Peronosporomycetes</taxon>
        <taxon>Peronosporales</taxon>
        <taxon>Peronosporaceae</taxon>
        <taxon>Phytophthora</taxon>
    </lineage>
</organism>
<protein>
    <submittedName>
        <fullName evidence="2">Uncharacterized protein</fullName>
    </submittedName>
</protein>
<name>A0A8T1C1B8_9STRA</name>
<dbReference type="EMBL" id="RCMI01000405">
    <property type="protein sequence ID" value="KAG2912687.1"/>
    <property type="molecule type" value="Genomic_DNA"/>
</dbReference>
<accession>A0A8T1C1B8</accession>
<dbReference type="VEuPathDB" id="FungiDB:PC110_g14220"/>